<sequence>MNNNVFINIEEILLKEKKPSLELEKIIEGKEFKASDFKIIVKLRDIPQEKKYHPEGNVWNHTKMVVDIASIIKEFSEDIRSFMWAALLHDIGKIPTTKFIRGRYRSYDHDREGAKMAYNLMSKYVDNKLAEDVKILVRYHMHHIYIGKNMKFADYKGLIESNKINDIILLFIADKLGRGNQNYKEFEENIKEILVILDKIECKSNMKYDDIKKKISQITKIILKE</sequence>
<gene>
    <name evidence="3" type="ORF">BEN51_03755</name>
</gene>
<feature type="domain" description="HD/PDEase" evidence="2">
    <location>
        <begin position="54"/>
        <end position="188"/>
    </location>
</feature>
<evidence type="ECO:0000313" key="3">
    <source>
        <dbReference type="EMBL" id="ASW42622.1"/>
    </source>
</evidence>
<dbReference type="KEGG" id="cia:BEN51_03755"/>
<protein>
    <recommendedName>
        <fullName evidence="2">HD/PDEase domain-containing protein</fullName>
    </recommendedName>
</protein>
<dbReference type="PANTHER" id="PTHR47545:SF2">
    <property type="entry name" value="CC-ADDING TRNA NUCLEOTIDYLTRANSFERASE"/>
    <property type="match status" value="1"/>
</dbReference>
<organism evidence="3 4">
    <name type="scientific">Clostridium isatidis</name>
    <dbReference type="NCBI Taxonomy" id="182773"/>
    <lineage>
        <taxon>Bacteria</taxon>
        <taxon>Bacillati</taxon>
        <taxon>Bacillota</taxon>
        <taxon>Clostridia</taxon>
        <taxon>Eubacteriales</taxon>
        <taxon>Clostridiaceae</taxon>
        <taxon>Clostridium</taxon>
    </lineage>
</organism>
<dbReference type="RefSeq" id="WP_164704083.1">
    <property type="nucleotide sequence ID" value="NZ_CP016786.1"/>
</dbReference>
<proteinExistence type="predicted"/>
<dbReference type="AlphaFoldDB" id="A0A343JAR4"/>
<dbReference type="CDD" id="cd00077">
    <property type="entry name" value="HDc"/>
    <property type="match status" value="1"/>
</dbReference>
<dbReference type="PANTHER" id="PTHR47545">
    <property type="entry name" value="MULTIFUNCTIONAL CCA PROTEIN"/>
    <property type="match status" value="1"/>
</dbReference>
<name>A0A343JAR4_9CLOT</name>
<dbReference type="NCBIfam" id="TIGR00277">
    <property type="entry name" value="HDIG"/>
    <property type="match status" value="1"/>
</dbReference>
<dbReference type="InterPro" id="IPR003607">
    <property type="entry name" value="HD/PDEase_dom"/>
</dbReference>
<evidence type="ECO:0000259" key="2">
    <source>
        <dbReference type="SMART" id="SM00471"/>
    </source>
</evidence>
<keyword evidence="4" id="KW-1185">Reference proteome</keyword>
<evidence type="ECO:0000256" key="1">
    <source>
        <dbReference type="ARBA" id="ARBA00022741"/>
    </source>
</evidence>
<dbReference type="SUPFAM" id="SSF109604">
    <property type="entry name" value="HD-domain/PDEase-like"/>
    <property type="match status" value="1"/>
</dbReference>
<dbReference type="InterPro" id="IPR006674">
    <property type="entry name" value="HD_domain"/>
</dbReference>
<dbReference type="InterPro" id="IPR050124">
    <property type="entry name" value="tRNA_CCA-adding_enzyme"/>
</dbReference>
<dbReference type="Proteomes" id="UP000264883">
    <property type="component" value="Chromosome"/>
</dbReference>
<dbReference type="GO" id="GO:0000166">
    <property type="term" value="F:nucleotide binding"/>
    <property type="evidence" value="ECO:0007669"/>
    <property type="project" value="UniProtKB-KW"/>
</dbReference>
<keyword evidence="1" id="KW-0547">Nucleotide-binding</keyword>
<dbReference type="Pfam" id="PF01966">
    <property type="entry name" value="HD"/>
    <property type="match status" value="1"/>
</dbReference>
<dbReference type="EMBL" id="CP016786">
    <property type="protein sequence ID" value="ASW42622.1"/>
    <property type="molecule type" value="Genomic_DNA"/>
</dbReference>
<dbReference type="SMART" id="SM00471">
    <property type="entry name" value="HDc"/>
    <property type="match status" value="1"/>
</dbReference>
<evidence type="ECO:0000313" key="4">
    <source>
        <dbReference type="Proteomes" id="UP000264883"/>
    </source>
</evidence>
<reference evidence="3 4" key="1">
    <citation type="submission" date="2016-08" db="EMBL/GenBank/DDBJ databases">
        <title>Complete Genome Sequence Of The Indigo Reducing Clostridium isatidis DSM15098.</title>
        <authorList>
            <person name="Little G.T."/>
            <person name="Minton N.P."/>
        </authorList>
    </citation>
    <scope>NUCLEOTIDE SEQUENCE [LARGE SCALE GENOMIC DNA]</scope>
    <source>
        <strain evidence="3 4">DSM 15098</strain>
    </source>
</reference>
<dbReference type="Gene3D" id="1.10.3210.10">
    <property type="entry name" value="Hypothetical protein af1432"/>
    <property type="match status" value="1"/>
</dbReference>
<dbReference type="InterPro" id="IPR006675">
    <property type="entry name" value="HDIG_dom"/>
</dbReference>
<accession>A0A343JAR4</accession>